<proteinExistence type="predicted"/>
<feature type="domain" description="Helix-turn-helix type 11" evidence="1">
    <location>
        <begin position="11"/>
        <end position="64"/>
    </location>
</feature>
<dbReference type="InterPro" id="IPR036390">
    <property type="entry name" value="WH_DNA-bd_sf"/>
</dbReference>
<evidence type="ECO:0000259" key="1">
    <source>
        <dbReference type="Pfam" id="PF08279"/>
    </source>
</evidence>
<dbReference type="PROSITE" id="PS52050">
    <property type="entry name" value="WYL"/>
    <property type="match status" value="1"/>
</dbReference>
<dbReference type="InterPro" id="IPR051534">
    <property type="entry name" value="CBASS_pafABC_assoc_protein"/>
</dbReference>
<dbReference type="PANTHER" id="PTHR34580:SF3">
    <property type="entry name" value="PROTEIN PAFB"/>
    <property type="match status" value="1"/>
</dbReference>
<evidence type="ECO:0000313" key="4">
    <source>
        <dbReference type="EMBL" id="KIH85273.1"/>
    </source>
</evidence>
<dbReference type="Pfam" id="PF13280">
    <property type="entry name" value="WYL"/>
    <property type="match status" value="1"/>
</dbReference>
<accession>A0A0C2F2L5</accession>
<dbReference type="PATRIC" id="fig|226910.6.peg.5588"/>
<gene>
    <name evidence="4" type="ORF">UCMB321_0912</name>
    <name evidence="3" type="ORF">UCMB321_5601</name>
</gene>
<keyword evidence="5" id="KW-1185">Reference proteome</keyword>
<comment type="caution">
    <text evidence="4">The sequence shown here is derived from an EMBL/GenBank/DDBJ whole genome shotgun (WGS) entry which is preliminary data.</text>
</comment>
<dbReference type="Pfam" id="PF08279">
    <property type="entry name" value="HTH_11"/>
    <property type="match status" value="1"/>
</dbReference>
<evidence type="ECO:0000313" key="3">
    <source>
        <dbReference type="EMBL" id="KIH80655.1"/>
    </source>
</evidence>
<feature type="domain" description="WYL" evidence="2">
    <location>
        <begin position="144"/>
        <end position="205"/>
    </location>
</feature>
<dbReference type="EMBL" id="JXDG01000009">
    <property type="protein sequence ID" value="KIH85273.1"/>
    <property type="molecule type" value="Genomic_DNA"/>
</dbReference>
<dbReference type="PANTHER" id="PTHR34580">
    <property type="match status" value="1"/>
</dbReference>
<dbReference type="EMBL" id="JXDG01000080">
    <property type="protein sequence ID" value="KIH80655.1"/>
    <property type="molecule type" value="Genomic_DNA"/>
</dbReference>
<evidence type="ECO:0000313" key="5">
    <source>
        <dbReference type="Proteomes" id="UP000031535"/>
    </source>
</evidence>
<dbReference type="STRING" id="226910.UCMB321_0912"/>
<dbReference type="SUPFAM" id="SSF46785">
    <property type="entry name" value="Winged helix' DNA-binding domain"/>
    <property type="match status" value="1"/>
</dbReference>
<dbReference type="Gene3D" id="1.10.10.10">
    <property type="entry name" value="Winged helix-like DNA-binding domain superfamily/Winged helix DNA-binding domain"/>
    <property type="match status" value="1"/>
</dbReference>
<sequence>MWSLLMSRSERLLHLLQVLRRYRRPVSGQVLANELGISIRTLYRDIASLQAQGAMIEGEPRIGYVMKPGFMLPPLMFGSEELEALVLGMRWVADRCDRTLAEGALNVLAKVSSVLPSELRRELEESALLVGAPLQRPNNPPSHDILRSAVRSELKLRITYMDGDGIQTQRVVWPFALVYFDQSRVLMCWCELRNGFRNFRTDRILVTDETNERYPKRRAALLREWRKAHQEASKTILPESDRIGS</sequence>
<name>A0A0C2F2L5_9PSED</name>
<dbReference type="RefSeq" id="WP_245220715.1">
    <property type="nucleotide sequence ID" value="NZ_JXDG01000009.1"/>
</dbReference>
<evidence type="ECO:0000259" key="2">
    <source>
        <dbReference type="Pfam" id="PF13280"/>
    </source>
</evidence>
<dbReference type="AlphaFoldDB" id="A0A0C2F2L5"/>
<organism evidence="4 5">
    <name type="scientific">Pseudomonas batumici</name>
    <dbReference type="NCBI Taxonomy" id="226910"/>
    <lineage>
        <taxon>Bacteria</taxon>
        <taxon>Pseudomonadati</taxon>
        <taxon>Pseudomonadota</taxon>
        <taxon>Gammaproteobacteria</taxon>
        <taxon>Pseudomonadales</taxon>
        <taxon>Pseudomonadaceae</taxon>
        <taxon>Pseudomonas</taxon>
    </lineage>
</organism>
<dbReference type="InterPro" id="IPR013196">
    <property type="entry name" value="HTH_11"/>
</dbReference>
<protein>
    <submittedName>
        <fullName evidence="4">Transcriptional regulator, DeoR family</fullName>
    </submittedName>
</protein>
<dbReference type="InterPro" id="IPR036388">
    <property type="entry name" value="WH-like_DNA-bd_sf"/>
</dbReference>
<dbReference type="InterPro" id="IPR026881">
    <property type="entry name" value="WYL_dom"/>
</dbReference>
<reference evidence="4 5" key="1">
    <citation type="submission" date="2015-01" db="EMBL/GenBank/DDBJ databases">
        <title>Complete genome of Pseudomonas batumici UCM B-321 producer of the batumin antibiotic with strong antistaphilococcal and potential anticancer activity.</title>
        <authorList>
            <person name="Klochko V.V."/>
            <person name="Zelena L.B."/>
            <person name="Elena K.A."/>
            <person name="Reva O.N."/>
        </authorList>
    </citation>
    <scope>NUCLEOTIDE SEQUENCE [LARGE SCALE GENOMIC DNA]</scope>
    <source>
        <strain evidence="4 5">UCM B-321</strain>
    </source>
</reference>
<dbReference type="Proteomes" id="UP000031535">
    <property type="component" value="Unassembled WGS sequence"/>
</dbReference>